<dbReference type="PANTHER" id="PTHR43586">
    <property type="entry name" value="CYSTEINE DESULFURASE"/>
    <property type="match status" value="1"/>
</dbReference>
<protein>
    <recommendedName>
        <fullName evidence="3">cysteine desulfurase</fullName>
        <ecNumber evidence="3">2.8.1.7</ecNumber>
    </recommendedName>
</protein>
<dbReference type="InterPro" id="IPR000192">
    <property type="entry name" value="Aminotrans_V_dom"/>
</dbReference>
<dbReference type="InterPro" id="IPR015421">
    <property type="entry name" value="PyrdxlP-dep_Trfase_major"/>
</dbReference>
<gene>
    <name evidence="8" type="ORF">METZ01_LOCUS60633</name>
</gene>
<organism evidence="8">
    <name type="scientific">marine metagenome</name>
    <dbReference type="NCBI Taxonomy" id="408172"/>
    <lineage>
        <taxon>unclassified sequences</taxon>
        <taxon>metagenomes</taxon>
        <taxon>ecological metagenomes</taxon>
    </lineage>
</organism>
<evidence type="ECO:0000259" key="7">
    <source>
        <dbReference type="Pfam" id="PF00266"/>
    </source>
</evidence>
<dbReference type="CDD" id="cd06453">
    <property type="entry name" value="SufS_like"/>
    <property type="match status" value="1"/>
</dbReference>
<dbReference type="AlphaFoldDB" id="A0A381SWE4"/>
<evidence type="ECO:0000256" key="5">
    <source>
        <dbReference type="ARBA" id="ARBA00022898"/>
    </source>
</evidence>
<dbReference type="InterPro" id="IPR010970">
    <property type="entry name" value="Cys_dSase_SufS"/>
</dbReference>
<dbReference type="Pfam" id="PF00266">
    <property type="entry name" value="Aminotran_5"/>
    <property type="match status" value="1"/>
</dbReference>
<comment type="cofactor">
    <cofactor evidence="1">
        <name>pyridoxal 5'-phosphate</name>
        <dbReference type="ChEBI" id="CHEBI:597326"/>
    </cofactor>
</comment>
<dbReference type="EC" id="2.8.1.7" evidence="3"/>
<evidence type="ECO:0000256" key="3">
    <source>
        <dbReference type="ARBA" id="ARBA00012239"/>
    </source>
</evidence>
<dbReference type="EMBL" id="UINC01003608">
    <property type="protein sequence ID" value="SVA07779.1"/>
    <property type="molecule type" value="Genomic_DNA"/>
</dbReference>
<dbReference type="GO" id="GO:0006534">
    <property type="term" value="P:cysteine metabolic process"/>
    <property type="evidence" value="ECO:0007669"/>
    <property type="project" value="InterPro"/>
</dbReference>
<dbReference type="InterPro" id="IPR015424">
    <property type="entry name" value="PyrdxlP-dep_Trfase"/>
</dbReference>
<evidence type="ECO:0000256" key="6">
    <source>
        <dbReference type="ARBA" id="ARBA00050776"/>
    </source>
</evidence>
<dbReference type="SUPFAM" id="SSF53383">
    <property type="entry name" value="PLP-dependent transferases"/>
    <property type="match status" value="1"/>
</dbReference>
<dbReference type="GO" id="GO:0030170">
    <property type="term" value="F:pyridoxal phosphate binding"/>
    <property type="evidence" value="ECO:0007669"/>
    <property type="project" value="InterPro"/>
</dbReference>
<dbReference type="InterPro" id="IPR016454">
    <property type="entry name" value="Cysteine_dSase"/>
</dbReference>
<keyword evidence="5" id="KW-0663">Pyridoxal phosphate</keyword>
<proteinExistence type="inferred from homology"/>
<name>A0A381SWE4_9ZZZZ</name>
<dbReference type="NCBIfam" id="TIGR01979">
    <property type="entry name" value="sufS"/>
    <property type="match status" value="1"/>
</dbReference>
<dbReference type="PROSITE" id="PS00595">
    <property type="entry name" value="AA_TRANSFER_CLASS_5"/>
    <property type="match status" value="1"/>
</dbReference>
<evidence type="ECO:0000256" key="2">
    <source>
        <dbReference type="ARBA" id="ARBA00010447"/>
    </source>
</evidence>
<dbReference type="InterPro" id="IPR020578">
    <property type="entry name" value="Aminotrans_V_PyrdxlP_BS"/>
</dbReference>
<evidence type="ECO:0000313" key="8">
    <source>
        <dbReference type="EMBL" id="SVA07779.1"/>
    </source>
</evidence>
<dbReference type="GO" id="GO:0031071">
    <property type="term" value="F:cysteine desulfurase activity"/>
    <property type="evidence" value="ECO:0007669"/>
    <property type="project" value="UniProtKB-EC"/>
</dbReference>
<dbReference type="Gene3D" id="3.90.1150.10">
    <property type="entry name" value="Aspartate Aminotransferase, domain 1"/>
    <property type="match status" value="1"/>
</dbReference>
<dbReference type="Gene3D" id="3.40.640.10">
    <property type="entry name" value="Type I PLP-dependent aspartate aminotransferase-like (Major domain)"/>
    <property type="match status" value="1"/>
</dbReference>
<comment type="catalytic activity">
    <reaction evidence="6">
        <text>(sulfur carrier)-H + L-cysteine = (sulfur carrier)-SH + L-alanine</text>
        <dbReference type="Rhea" id="RHEA:43892"/>
        <dbReference type="Rhea" id="RHEA-COMP:14737"/>
        <dbReference type="Rhea" id="RHEA-COMP:14739"/>
        <dbReference type="ChEBI" id="CHEBI:29917"/>
        <dbReference type="ChEBI" id="CHEBI:35235"/>
        <dbReference type="ChEBI" id="CHEBI:57972"/>
        <dbReference type="ChEBI" id="CHEBI:64428"/>
        <dbReference type="EC" id="2.8.1.7"/>
    </reaction>
</comment>
<evidence type="ECO:0000256" key="4">
    <source>
        <dbReference type="ARBA" id="ARBA00022679"/>
    </source>
</evidence>
<reference evidence="8" key="1">
    <citation type="submission" date="2018-05" db="EMBL/GenBank/DDBJ databases">
        <authorList>
            <person name="Lanie J.A."/>
            <person name="Ng W.-L."/>
            <person name="Kazmierczak K.M."/>
            <person name="Andrzejewski T.M."/>
            <person name="Davidsen T.M."/>
            <person name="Wayne K.J."/>
            <person name="Tettelin H."/>
            <person name="Glass J.I."/>
            <person name="Rusch D."/>
            <person name="Podicherti R."/>
            <person name="Tsui H.-C.T."/>
            <person name="Winkler M.E."/>
        </authorList>
    </citation>
    <scope>NUCLEOTIDE SEQUENCE</scope>
</reference>
<dbReference type="PANTHER" id="PTHR43586:SF8">
    <property type="entry name" value="CYSTEINE DESULFURASE 1, CHLOROPLASTIC"/>
    <property type="match status" value="1"/>
</dbReference>
<feature type="non-terminal residue" evidence="8">
    <location>
        <position position="378"/>
    </location>
</feature>
<accession>A0A381SWE4</accession>
<feature type="domain" description="Aminotransferase class V" evidence="7">
    <location>
        <begin position="28"/>
        <end position="377"/>
    </location>
</feature>
<evidence type="ECO:0000256" key="1">
    <source>
        <dbReference type="ARBA" id="ARBA00001933"/>
    </source>
</evidence>
<sequence length="378" mass="41715">MPNHPLISQARKDFPILKREVNGYPLAYLDNAATTQKPKSVIDAITNFYENHNSNVSRGVYTLAEEATEIYESGREAVANFIGAEDSGTIIFTSGTTESINLVASAWGQKNLKKGDRIILTEMEHHSNIVPWQLAAQSYGIELVYWPVTPEGRLDLALLEELLTNSVKLLAFTMVSNVLGSINPVEQITEIAHSHGVPVLVDSAQAVSRMSIEVSEWDCDFLAFSGHKVYGPTGIGVLYAKKERLEEMLPFQGGGGMIRHVEKQSSTWAVPPQKFEAGTPPVAQVPGLKAALEYLEQYGIKQIERHDNELTEHALNQLTEFPDLELYGPSEIQNRTGVVSFNLQNVHSHDVAQVLDESGIALRAGHHCTQVLHERLGV</sequence>
<dbReference type="InterPro" id="IPR015422">
    <property type="entry name" value="PyrdxlP-dep_Trfase_small"/>
</dbReference>
<keyword evidence="4" id="KW-0808">Transferase</keyword>
<dbReference type="PIRSF" id="PIRSF005572">
    <property type="entry name" value="NifS"/>
    <property type="match status" value="1"/>
</dbReference>
<comment type="similarity">
    <text evidence="2">Belongs to the class-V pyridoxal-phosphate-dependent aminotransferase family. Csd subfamily.</text>
</comment>